<evidence type="ECO:0000256" key="5">
    <source>
        <dbReference type="ARBA" id="ARBA00022729"/>
    </source>
</evidence>
<comment type="caution">
    <text evidence="14">The sequence shown here is derived from an EMBL/GenBank/DDBJ whole genome shotgun (WGS) entry which is preliminary data.</text>
</comment>
<dbReference type="Pfam" id="PF00593">
    <property type="entry name" value="TonB_dep_Rec_b-barrel"/>
    <property type="match status" value="1"/>
</dbReference>
<keyword evidence="5 11" id="KW-0732">Signal</keyword>
<feature type="signal peptide" evidence="11">
    <location>
        <begin position="1"/>
        <end position="18"/>
    </location>
</feature>
<dbReference type="GO" id="GO:0044718">
    <property type="term" value="P:siderophore transmembrane transport"/>
    <property type="evidence" value="ECO:0007669"/>
    <property type="project" value="TreeGrafter"/>
</dbReference>
<feature type="domain" description="TonB-dependent receptor-like beta-barrel" evidence="12">
    <location>
        <begin position="295"/>
        <end position="722"/>
    </location>
</feature>
<dbReference type="GO" id="GO:0015344">
    <property type="term" value="F:siderophore uptake transmembrane transporter activity"/>
    <property type="evidence" value="ECO:0007669"/>
    <property type="project" value="TreeGrafter"/>
</dbReference>
<proteinExistence type="inferred from homology"/>
<keyword evidence="6 10" id="KW-0798">TonB box</keyword>
<keyword evidence="2" id="KW-0813">Transport</keyword>
<evidence type="ECO:0000256" key="11">
    <source>
        <dbReference type="SAM" id="SignalP"/>
    </source>
</evidence>
<accession>A0A845UCC7</accession>
<dbReference type="Gene3D" id="2.40.170.20">
    <property type="entry name" value="TonB-dependent receptor, beta-barrel domain"/>
    <property type="match status" value="1"/>
</dbReference>
<keyword evidence="9" id="KW-0998">Cell outer membrane</keyword>
<evidence type="ECO:0000256" key="9">
    <source>
        <dbReference type="ARBA" id="ARBA00023237"/>
    </source>
</evidence>
<dbReference type="Pfam" id="PF07715">
    <property type="entry name" value="Plug"/>
    <property type="match status" value="1"/>
</dbReference>
<dbReference type="InterPro" id="IPR037066">
    <property type="entry name" value="Plug_dom_sf"/>
</dbReference>
<keyword evidence="8 14" id="KW-0675">Receptor</keyword>
<gene>
    <name evidence="14" type="ORF">GL267_13515</name>
</gene>
<evidence type="ECO:0000259" key="12">
    <source>
        <dbReference type="Pfam" id="PF00593"/>
    </source>
</evidence>
<organism evidence="14">
    <name type="scientific">Acidithiobacillus ferrianus</name>
    <dbReference type="NCBI Taxonomy" id="2678518"/>
    <lineage>
        <taxon>Bacteria</taxon>
        <taxon>Pseudomonadati</taxon>
        <taxon>Pseudomonadota</taxon>
        <taxon>Acidithiobacillia</taxon>
        <taxon>Acidithiobacillales</taxon>
        <taxon>Acidithiobacillaceae</taxon>
        <taxon>Acidithiobacillus</taxon>
    </lineage>
</organism>
<comment type="similarity">
    <text evidence="10">Belongs to the TonB-dependent receptor family.</text>
</comment>
<dbReference type="EMBL" id="WNJL01000037">
    <property type="protein sequence ID" value="NDU43601.1"/>
    <property type="molecule type" value="Genomic_DNA"/>
</dbReference>
<name>A0A845UCC7_9PROT</name>
<evidence type="ECO:0000256" key="2">
    <source>
        <dbReference type="ARBA" id="ARBA00022448"/>
    </source>
</evidence>
<dbReference type="SUPFAM" id="SSF56935">
    <property type="entry name" value="Porins"/>
    <property type="match status" value="1"/>
</dbReference>
<reference evidence="14" key="1">
    <citation type="submission" date="2019-11" db="EMBL/GenBank/DDBJ databases">
        <title>Acidithiobacillus ferrianus sp. nov.: a facultatively anaerobic and extremely acidophilic chemolithoautotroph.</title>
        <authorList>
            <person name="Norris P.R."/>
            <person name="Falagan C."/>
            <person name="Moya-Beltran A."/>
            <person name="Castro M."/>
            <person name="Quatrini R."/>
            <person name="Johnson D.B."/>
        </authorList>
    </citation>
    <scope>NUCLEOTIDE SEQUENCE [LARGE SCALE GENOMIC DNA]</scope>
    <source>
        <strain evidence="14">MG</strain>
    </source>
</reference>
<dbReference type="PANTHER" id="PTHR30069">
    <property type="entry name" value="TONB-DEPENDENT OUTER MEMBRANE RECEPTOR"/>
    <property type="match status" value="1"/>
</dbReference>
<dbReference type="AlphaFoldDB" id="A0A845UCC7"/>
<evidence type="ECO:0000256" key="3">
    <source>
        <dbReference type="ARBA" id="ARBA00022452"/>
    </source>
</evidence>
<dbReference type="InterPro" id="IPR012910">
    <property type="entry name" value="Plug_dom"/>
</dbReference>
<protein>
    <submittedName>
        <fullName evidence="14">TonB-dependent receptor plug domain-containing protein</fullName>
    </submittedName>
</protein>
<dbReference type="GO" id="GO:0009279">
    <property type="term" value="C:cell outer membrane"/>
    <property type="evidence" value="ECO:0007669"/>
    <property type="project" value="UniProtKB-SubCell"/>
</dbReference>
<feature type="domain" description="TonB-dependent receptor plug" evidence="13">
    <location>
        <begin position="63"/>
        <end position="169"/>
    </location>
</feature>
<dbReference type="Gene3D" id="2.170.130.10">
    <property type="entry name" value="TonB-dependent receptor, plug domain"/>
    <property type="match status" value="1"/>
</dbReference>
<evidence type="ECO:0000256" key="8">
    <source>
        <dbReference type="ARBA" id="ARBA00023170"/>
    </source>
</evidence>
<keyword evidence="3" id="KW-1134">Transmembrane beta strand</keyword>
<dbReference type="PANTHER" id="PTHR30069:SF29">
    <property type="entry name" value="HEMOGLOBIN AND HEMOGLOBIN-HAPTOGLOBIN-BINDING PROTEIN 1-RELATED"/>
    <property type="match status" value="1"/>
</dbReference>
<evidence type="ECO:0000256" key="6">
    <source>
        <dbReference type="ARBA" id="ARBA00023077"/>
    </source>
</evidence>
<keyword evidence="7 10" id="KW-0472">Membrane</keyword>
<evidence type="ECO:0000259" key="13">
    <source>
        <dbReference type="Pfam" id="PF07715"/>
    </source>
</evidence>
<evidence type="ECO:0000256" key="4">
    <source>
        <dbReference type="ARBA" id="ARBA00022692"/>
    </source>
</evidence>
<evidence type="ECO:0000256" key="7">
    <source>
        <dbReference type="ARBA" id="ARBA00023136"/>
    </source>
</evidence>
<dbReference type="InterPro" id="IPR039426">
    <property type="entry name" value="TonB-dep_rcpt-like"/>
</dbReference>
<evidence type="ECO:0000313" key="14">
    <source>
        <dbReference type="EMBL" id="NDU43601.1"/>
    </source>
</evidence>
<dbReference type="InterPro" id="IPR000531">
    <property type="entry name" value="Beta-barrel_TonB"/>
</dbReference>
<dbReference type="RefSeq" id="WP_163098777.1">
    <property type="nucleotide sequence ID" value="NZ_CP127523.1"/>
</dbReference>
<evidence type="ECO:0000256" key="10">
    <source>
        <dbReference type="RuleBase" id="RU003357"/>
    </source>
</evidence>
<feature type="chain" id="PRO_5032854470" evidence="11">
    <location>
        <begin position="19"/>
        <end position="765"/>
    </location>
</feature>
<evidence type="ECO:0000256" key="1">
    <source>
        <dbReference type="ARBA" id="ARBA00004571"/>
    </source>
</evidence>
<sequence>MLLAPGTKNLLHSTCALAALTISSNAYSDNNSPINIGNVSQSSAETSSTNAKKIVARLLRSNTPSTYISAAKIANEVAPGGTIVDALTVAPGVHINGYGSGNGAARYQIRINGIQTGWALSAGNPEKNGIAVSFDGVPMNNPLSNWDGWESSETPISNIFSGIRVTQGPGNPDNRWYDSMGGTVNLIPQEPGKHMGGEVALGYGSFSSPSAAAVFRTGDLSGWSTVFAAGYTRSNGFRSDPYYAPNEGAAFYMKTRKDFTGGHASVGLYFSRTSEYRPMYIPVSPIPGVSVNGYQQPGPAYSEQTTGYTYTIPTSLYFKNDTAHMFLGYAKLHLRLASNIHMDNLLWYRNGYRHHNRPNNYYFHLVNTEDFTNTTATLGDKLVLSAALPWNHLQVGGYIMDERNHNTYLGYNPAVFASSPANPIFVAGYYDDWEGANIFTQDTITPLAGLHITPGLALMSYRVQFVNNSNATIPVGATPYIVRNLAANNVSNYTKLIPSLGINYRVLQGLHLFATWSQNFQTPSADAYGNYDQATVVVPRNPTSINSYIGGVKWDIGPWDGTVSAFHQHLTNAVLSSFIPSLLITELDQVSAIYNGVNFSANYGKRLGVQLFTNDTLEHAYYPTYRPASGMPLYGARMPNVPTTSLSFGVGYRWYQIAALWNARLSDTYTSSTTLFSNITNEPTNAQNPAYNIVDLGLSVTTAMHLVPGFHKIKFSLQIFNLFNRHYNSMAYISSGGELGPNSAGAVLADPGAPRAVYGSLTAYL</sequence>
<dbReference type="InterPro" id="IPR036942">
    <property type="entry name" value="Beta-barrel_TonB_sf"/>
</dbReference>
<keyword evidence="4" id="KW-0812">Transmembrane</keyword>
<comment type="subcellular location">
    <subcellularLocation>
        <location evidence="1">Cell outer membrane</location>
        <topology evidence="1">Multi-pass membrane protein</topology>
    </subcellularLocation>
</comment>